<feature type="transmembrane region" description="Helical" evidence="2">
    <location>
        <begin position="116"/>
        <end position="138"/>
    </location>
</feature>
<gene>
    <name evidence="3" type="ORF">GOEFS_069_00020</name>
</gene>
<feature type="transmembrane region" description="Helical" evidence="2">
    <location>
        <begin position="62"/>
        <end position="80"/>
    </location>
</feature>
<sequence length="223" mass="24395">MGSQISPDPDQPDRIPTQAELDADDLAEIARTSKDRDVSSLYPVRPVDPGPPPVALALHARVAWWGAAAMGLITVVYGFLNLGLISDLLRQRLIDGIAQDPKNASPADQVDSIAGFFPPFMLVMIVVFLAIEYPLLVGAANHHSRHVRNFFVATVVVNILSVPIGIDLLLRYPDVSSVMILVAWIQAGLLAISALCAMRRPVNRWLPESTRMKPSKMFRPGSR</sequence>
<evidence type="ECO:0000256" key="2">
    <source>
        <dbReference type="SAM" id="Phobius"/>
    </source>
</evidence>
<feature type="transmembrane region" description="Helical" evidence="2">
    <location>
        <begin position="150"/>
        <end position="172"/>
    </location>
</feature>
<dbReference type="AlphaFoldDB" id="H0R1C5"/>
<feature type="transmembrane region" description="Helical" evidence="2">
    <location>
        <begin position="178"/>
        <end position="198"/>
    </location>
</feature>
<protein>
    <submittedName>
        <fullName evidence="3">Uncharacterized protein</fullName>
    </submittedName>
</protein>
<dbReference type="RefSeq" id="WP_007318212.1">
    <property type="nucleotide sequence ID" value="NZ_BAEH01000069.1"/>
</dbReference>
<evidence type="ECO:0000313" key="4">
    <source>
        <dbReference type="Proteomes" id="UP000035034"/>
    </source>
</evidence>
<keyword evidence="2" id="KW-1133">Transmembrane helix</keyword>
<dbReference type="STRING" id="1077974.GOEFS_069_00020"/>
<feature type="region of interest" description="Disordered" evidence="1">
    <location>
        <begin position="1"/>
        <end position="22"/>
    </location>
</feature>
<dbReference type="EMBL" id="BAEH01000069">
    <property type="protein sequence ID" value="GAB18876.1"/>
    <property type="molecule type" value="Genomic_DNA"/>
</dbReference>
<keyword evidence="2" id="KW-0472">Membrane</keyword>
<keyword evidence="2" id="KW-0812">Transmembrane</keyword>
<comment type="caution">
    <text evidence="3">The sequence shown here is derived from an EMBL/GenBank/DDBJ whole genome shotgun (WGS) entry which is preliminary data.</text>
</comment>
<evidence type="ECO:0000256" key="1">
    <source>
        <dbReference type="SAM" id="MobiDB-lite"/>
    </source>
</evidence>
<organism evidence="3 4">
    <name type="scientific">Gordonia effusa NBRC 100432</name>
    <dbReference type="NCBI Taxonomy" id="1077974"/>
    <lineage>
        <taxon>Bacteria</taxon>
        <taxon>Bacillati</taxon>
        <taxon>Actinomycetota</taxon>
        <taxon>Actinomycetes</taxon>
        <taxon>Mycobacteriales</taxon>
        <taxon>Gordoniaceae</taxon>
        <taxon>Gordonia</taxon>
    </lineage>
</organism>
<name>H0R1C5_9ACTN</name>
<dbReference type="OrthoDB" id="4376396at2"/>
<keyword evidence="4" id="KW-1185">Reference proteome</keyword>
<proteinExistence type="predicted"/>
<dbReference type="eggNOG" id="ENOG5033SR9">
    <property type="taxonomic scope" value="Bacteria"/>
</dbReference>
<reference evidence="3 4" key="1">
    <citation type="submission" date="2011-12" db="EMBL/GenBank/DDBJ databases">
        <title>Whole genome shotgun sequence of Gordonia effusa NBRC 100432.</title>
        <authorList>
            <person name="Yoshida I."/>
            <person name="Takarada H."/>
            <person name="Hosoyama A."/>
            <person name="Tsuchikane K."/>
            <person name="Katsumata H."/>
            <person name="Yamazaki S."/>
            <person name="Fujita N."/>
        </authorList>
    </citation>
    <scope>NUCLEOTIDE SEQUENCE [LARGE SCALE GENOMIC DNA]</scope>
    <source>
        <strain evidence="3 4">NBRC 100432</strain>
    </source>
</reference>
<evidence type="ECO:0000313" key="3">
    <source>
        <dbReference type="EMBL" id="GAB18876.1"/>
    </source>
</evidence>
<accession>H0R1C5</accession>
<dbReference type="Proteomes" id="UP000035034">
    <property type="component" value="Unassembled WGS sequence"/>
</dbReference>